<proteinExistence type="predicted"/>
<evidence type="ECO:0000313" key="3">
    <source>
        <dbReference type="Proteomes" id="UP000034881"/>
    </source>
</evidence>
<dbReference type="PATRIC" id="fig|1618431.3.peg.1249"/>
<dbReference type="InterPro" id="IPR039018">
    <property type="entry name" value="VapC20-like"/>
</dbReference>
<evidence type="ECO:0000313" key="2">
    <source>
        <dbReference type="EMBL" id="KKR41267.1"/>
    </source>
</evidence>
<dbReference type="PANTHER" id="PTHR42188">
    <property type="entry name" value="23S RRNA-SPECIFIC ENDONUCLEASE VAPC20"/>
    <property type="match status" value="1"/>
</dbReference>
<dbReference type="InterPro" id="IPR002716">
    <property type="entry name" value="PIN_dom"/>
</dbReference>
<organism evidence="2 3">
    <name type="scientific">Candidatus Daviesbacteria bacterium GW2011_GWC2_40_12</name>
    <dbReference type="NCBI Taxonomy" id="1618431"/>
    <lineage>
        <taxon>Bacteria</taxon>
        <taxon>Candidatus Daviesiibacteriota</taxon>
    </lineage>
</organism>
<dbReference type="SUPFAM" id="SSF88723">
    <property type="entry name" value="PIN domain-like"/>
    <property type="match status" value="1"/>
</dbReference>
<comment type="caution">
    <text evidence="2">The sequence shown here is derived from an EMBL/GenBank/DDBJ whole genome shotgun (WGS) entry which is preliminary data.</text>
</comment>
<dbReference type="Proteomes" id="UP000034881">
    <property type="component" value="Unassembled WGS sequence"/>
</dbReference>
<dbReference type="EMBL" id="LBYB01000015">
    <property type="protein sequence ID" value="KKR41267.1"/>
    <property type="molecule type" value="Genomic_DNA"/>
</dbReference>
<dbReference type="GO" id="GO:0016075">
    <property type="term" value="P:rRNA catabolic process"/>
    <property type="evidence" value="ECO:0007669"/>
    <property type="project" value="TreeGrafter"/>
</dbReference>
<dbReference type="PANTHER" id="PTHR42188:SF1">
    <property type="entry name" value="23S RRNA-SPECIFIC ENDONUCLEASE VAPC20"/>
    <property type="match status" value="1"/>
</dbReference>
<dbReference type="AlphaFoldDB" id="A0A0G0TTQ3"/>
<protein>
    <recommendedName>
        <fullName evidence="1">PIN domain-containing protein</fullName>
    </recommendedName>
</protein>
<dbReference type="Pfam" id="PF01850">
    <property type="entry name" value="PIN"/>
    <property type="match status" value="1"/>
</dbReference>
<dbReference type="Gene3D" id="3.40.50.1010">
    <property type="entry name" value="5'-nuclease"/>
    <property type="match status" value="1"/>
</dbReference>
<dbReference type="InterPro" id="IPR029060">
    <property type="entry name" value="PIN-like_dom_sf"/>
</dbReference>
<reference evidence="2 3" key="1">
    <citation type="journal article" date="2015" name="Nature">
        <title>rRNA introns, odd ribosomes, and small enigmatic genomes across a large radiation of phyla.</title>
        <authorList>
            <person name="Brown C.T."/>
            <person name="Hug L.A."/>
            <person name="Thomas B.C."/>
            <person name="Sharon I."/>
            <person name="Castelle C.J."/>
            <person name="Singh A."/>
            <person name="Wilkins M.J."/>
            <person name="Williams K.H."/>
            <person name="Banfield J.F."/>
        </authorList>
    </citation>
    <scope>NUCLEOTIDE SEQUENCE [LARGE SCALE GENOMIC DNA]</scope>
</reference>
<dbReference type="GO" id="GO:0004521">
    <property type="term" value="F:RNA endonuclease activity"/>
    <property type="evidence" value="ECO:0007669"/>
    <property type="project" value="InterPro"/>
</dbReference>
<feature type="domain" description="PIN" evidence="1">
    <location>
        <begin position="3"/>
        <end position="122"/>
    </location>
</feature>
<sequence>MTIFMDASAVVSLYSLTDPNHRPAKNIIYKLASDQLITSNFVFAEIITILSQKVSKEKSTFAGNYIRKNFKIIRLTAEIEELAWEIFKKQTSKNVSFVDCTTFALYQQGLFDKAFTFDSDFATNKVPVLN</sequence>
<evidence type="ECO:0000259" key="1">
    <source>
        <dbReference type="Pfam" id="PF01850"/>
    </source>
</evidence>
<accession>A0A0G0TTQ3</accession>
<gene>
    <name evidence="2" type="ORF">UT77_C0015G0009</name>
</gene>
<name>A0A0G0TTQ3_9BACT</name>